<proteinExistence type="predicted"/>
<comment type="caution">
    <text evidence="3">The sequence shown here is derived from an EMBL/GenBank/DDBJ whole genome shotgun (WGS) entry which is preliminary data.</text>
</comment>
<dbReference type="EMBL" id="LSQZ01000039">
    <property type="protein sequence ID" value="KXI12786.1"/>
    <property type="molecule type" value="Genomic_DNA"/>
</dbReference>
<feature type="domain" description="AB hydrolase-1" evidence="2">
    <location>
        <begin position="14"/>
        <end position="239"/>
    </location>
</feature>
<dbReference type="Proteomes" id="UP000070326">
    <property type="component" value="Unassembled WGS sequence"/>
</dbReference>
<evidence type="ECO:0000259" key="2">
    <source>
        <dbReference type="Pfam" id="PF12697"/>
    </source>
</evidence>
<organism evidence="3 4">
    <name type="scientific">Peptostreptococcus anaerobius</name>
    <dbReference type="NCBI Taxonomy" id="1261"/>
    <lineage>
        <taxon>Bacteria</taxon>
        <taxon>Bacillati</taxon>
        <taxon>Bacillota</taxon>
        <taxon>Clostridia</taxon>
        <taxon>Peptostreptococcales</taxon>
        <taxon>Peptostreptococcaceae</taxon>
        <taxon>Peptostreptococcus</taxon>
    </lineage>
</organism>
<dbReference type="AlphaFoldDB" id="A0A135YTQ0"/>
<dbReference type="Gene3D" id="3.40.50.1820">
    <property type="entry name" value="alpha/beta hydrolase"/>
    <property type="match status" value="1"/>
</dbReference>
<dbReference type="InterPro" id="IPR000073">
    <property type="entry name" value="AB_hydrolase_1"/>
</dbReference>
<dbReference type="InterPro" id="IPR029058">
    <property type="entry name" value="AB_hydrolase_fold"/>
</dbReference>
<keyword evidence="1" id="KW-0472">Membrane</keyword>
<dbReference type="PATRIC" id="fig|1261.5.peg.1012"/>
<keyword evidence="1" id="KW-0812">Transmembrane</keyword>
<name>A0A135YTQ0_9FIRM</name>
<dbReference type="PANTHER" id="PTHR43798">
    <property type="entry name" value="MONOACYLGLYCEROL LIPASE"/>
    <property type="match status" value="1"/>
</dbReference>
<keyword evidence="1" id="KW-1133">Transmembrane helix</keyword>
<dbReference type="Pfam" id="PF12697">
    <property type="entry name" value="Abhydrolase_6"/>
    <property type="match status" value="1"/>
</dbReference>
<sequence length="248" mass="28117">MNIITYGNKNNKSIFFIHGLASTADLCFKTLLPYLQDYYVIFCELDGHYGSNPKDLTSLEETIDSIESYILNEMGVSLYGLCGFSMGATIAVELIGRGNISLSKVLLDAAITAELGMMAIPFTYAFIIGTSRIKNKKLIPKFLLDKIMGKDNLSVVEMMYPQISKITIKNACNFIYHYKVPENLANFSNPVLFWRGSEEPIPARSEKILREYLPQMKIEVFEGMGHGQFLHDHPKQYAEKLKIFLENK</sequence>
<dbReference type="RefSeq" id="WP_021935337.1">
    <property type="nucleotide sequence ID" value="NZ_CP096607.1"/>
</dbReference>
<dbReference type="PANTHER" id="PTHR43798:SF33">
    <property type="entry name" value="HYDROLASE, PUTATIVE (AFU_ORTHOLOGUE AFUA_2G14860)-RELATED"/>
    <property type="match status" value="1"/>
</dbReference>
<dbReference type="GO" id="GO:0016020">
    <property type="term" value="C:membrane"/>
    <property type="evidence" value="ECO:0007669"/>
    <property type="project" value="TreeGrafter"/>
</dbReference>
<evidence type="ECO:0000313" key="4">
    <source>
        <dbReference type="Proteomes" id="UP000070326"/>
    </source>
</evidence>
<dbReference type="SUPFAM" id="SSF53474">
    <property type="entry name" value="alpha/beta-Hydrolases"/>
    <property type="match status" value="1"/>
</dbReference>
<dbReference type="STRING" id="1261.HMPREF3195_01010"/>
<reference evidence="3 4" key="1">
    <citation type="submission" date="2016-02" db="EMBL/GenBank/DDBJ databases">
        <authorList>
            <person name="Wen L."/>
            <person name="He K."/>
            <person name="Yang H."/>
        </authorList>
    </citation>
    <scope>NUCLEOTIDE SEQUENCE [LARGE SCALE GENOMIC DNA]</scope>
    <source>
        <strain evidence="3 4">MJR8628A</strain>
    </source>
</reference>
<protein>
    <recommendedName>
        <fullName evidence="2">AB hydrolase-1 domain-containing protein</fullName>
    </recommendedName>
</protein>
<gene>
    <name evidence="3" type="ORF">HMPREF3195_01010</name>
</gene>
<evidence type="ECO:0000313" key="3">
    <source>
        <dbReference type="EMBL" id="KXI12786.1"/>
    </source>
</evidence>
<accession>A0A135YTQ0</accession>
<feature type="transmembrane region" description="Helical" evidence="1">
    <location>
        <begin position="107"/>
        <end position="127"/>
    </location>
</feature>
<feature type="transmembrane region" description="Helical" evidence="1">
    <location>
        <begin position="76"/>
        <end position="95"/>
    </location>
</feature>
<dbReference type="InterPro" id="IPR050266">
    <property type="entry name" value="AB_hydrolase_sf"/>
</dbReference>
<evidence type="ECO:0000256" key="1">
    <source>
        <dbReference type="SAM" id="Phobius"/>
    </source>
</evidence>